<dbReference type="EMBL" id="PDUD01000009">
    <property type="protein sequence ID" value="PHN07467.1"/>
    <property type="molecule type" value="Genomic_DNA"/>
</dbReference>
<evidence type="ECO:0000313" key="11">
    <source>
        <dbReference type="Proteomes" id="UP000223913"/>
    </source>
</evidence>
<feature type="transmembrane region" description="Helical" evidence="7">
    <location>
        <begin position="27"/>
        <end position="47"/>
    </location>
</feature>
<gene>
    <name evidence="10" type="ORF">CRP01_05025</name>
</gene>
<keyword evidence="4 7" id="KW-1133">Transmembrane helix</keyword>
<evidence type="ECO:0000256" key="7">
    <source>
        <dbReference type="SAM" id="Phobius"/>
    </source>
</evidence>
<dbReference type="InterPro" id="IPR025857">
    <property type="entry name" value="MacB_PCD"/>
</dbReference>
<keyword evidence="5 7" id="KW-0472">Membrane</keyword>
<comment type="similarity">
    <text evidence="6">Belongs to the ABC-4 integral membrane protein family.</text>
</comment>
<comment type="caution">
    <text evidence="10">The sequence shown here is derived from an EMBL/GenBank/DDBJ whole genome shotgun (WGS) entry which is preliminary data.</text>
</comment>
<dbReference type="Pfam" id="PF02687">
    <property type="entry name" value="FtsX"/>
    <property type="match status" value="1"/>
</dbReference>
<dbReference type="Proteomes" id="UP000223913">
    <property type="component" value="Unassembled WGS sequence"/>
</dbReference>
<organism evidence="10 11">
    <name type="scientific">Flavilitoribacter nigricans (strain ATCC 23147 / DSM 23189 / NBRC 102662 / NCIMB 1420 / SS-2)</name>
    <name type="common">Lewinella nigricans</name>
    <dbReference type="NCBI Taxonomy" id="1122177"/>
    <lineage>
        <taxon>Bacteria</taxon>
        <taxon>Pseudomonadati</taxon>
        <taxon>Bacteroidota</taxon>
        <taxon>Saprospiria</taxon>
        <taxon>Saprospirales</taxon>
        <taxon>Lewinellaceae</taxon>
        <taxon>Flavilitoribacter</taxon>
    </lineage>
</organism>
<keyword evidence="2" id="KW-1003">Cell membrane</keyword>
<accession>A0A2D0NG67</accession>
<comment type="subcellular location">
    <subcellularLocation>
        <location evidence="1">Cell membrane</location>
        <topology evidence="1">Multi-pass membrane protein</topology>
    </subcellularLocation>
</comment>
<evidence type="ECO:0000256" key="3">
    <source>
        <dbReference type="ARBA" id="ARBA00022692"/>
    </source>
</evidence>
<dbReference type="PANTHER" id="PTHR30572:SF4">
    <property type="entry name" value="ABC TRANSPORTER PERMEASE YTRF"/>
    <property type="match status" value="1"/>
</dbReference>
<feature type="transmembrane region" description="Helical" evidence="7">
    <location>
        <begin position="383"/>
        <end position="405"/>
    </location>
</feature>
<evidence type="ECO:0000256" key="1">
    <source>
        <dbReference type="ARBA" id="ARBA00004651"/>
    </source>
</evidence>
<dbReference type="Pfam" id="PF12704">
    <property type="entry name" value="MacB_PCD"/>
    <property type="match status" value="1"/>
</dbReference>
<dbReference type="AlphaFoldDB" id="A0A2D0NG67"/>
<evidence type="ECO:0000313" key="10">
    <source>
        <dbReference type="EMBL" id="PHN07467.1"/>
    </source>
</evidence>
<dbReference type="PANTHER" id="PTHR30572">
    <property type="entry name" value="MEMBRANE COMPONENT OF TRANSPORTER-RELATED"/>
    <property type="match status" value="1"/>
</dbReference>
<feature type="domain" description="ABC3 transporter permease C-terminal" evidence="8">
    <location>
        <begin position="296"/>
        <end position="410"/>
    </location>
</feature>
<evidence type="ECO:0000256" key="4">
    <source>
        <dbReference type="ARBA" id="ARBA00022989"/>
    </source>
</evidence>
<dbReference type="OrthoDB" id="9770036at2"/>
<proteinExistence type="inferred from homology"/>
<evidence type="ECO:0000259" key="9">
    <source>
        <dbReference type="Pfam" id="PF12704"/>
    </source>
</evidence>
<dbReference type="GO" id="GO:0005886">
    <property type="term" value="C:plasma membrane"/>
    <property type="evidence" value="ECO:0007669"/>
    <property type="project" value="UniProtKB-SubCell"/>
</dbReference>
<dbReference type="InterPro" id="IPR050250">
    <property type="entry name" value="Macrolide_Exporter_MacB"/>
</dbReference>
<feature type="transmembrane region" description="Helical" evidence="7">
    <location>
        <begin position="336"/>
        <end position="363"/>
    </location>
</feature>
<protein>
    <submittedName>
        <fullName evidence="10">Peptide ABC transporter permease</fullName>
    </submittedName>
</protein>
<evidence type="ECO:0000259" key="8">
    <source>
        <dbReference type="Pfam" id="PF02687"/>
    </source>
</evidence>
<keyword evidence="3 7" id="KW-0812">Transmembrane</keyword>
<dbReference type="RefSeq" id="WP_099149161.1">
    <property type="nucleotide sequence ID" value="NZ_PDUD01000009.1"/>
</dbReference>
<sequence length="416" mass="46252">MKILLKVIRESILQALGQLRGNKLRSFLSLLGISIGIFCIIGVLSAVDSLEDNVRSSMAKLGNDVIYVKKWPWRDVSGEWWDYIKRPHPSYEDYELLNDRAKLAQLTAYHVVLGFKTVKYKSSSVDRAVLIAASQEFDNMFKLEFETGRYFSPAEYNYGSNKIIMGFKVAEELFGGLEATGKRVKLMGKEFEVIGVIEQAGDDLINPLDFDDCILVSYNSGRSLANLKATNVWDATVTIKAEDGVNLVDVKDESRGLLRAHRRLKPIEDDDFSLNELSMISSVFDSFFGVLNLLGIVIGLFAILVGVVSVANIMFVSVKERTGIIGVKKALGAKRYIILLEFLIESIILCIIGGLIGLTFVYIITKILTQIIDFELYVDTGNIMLGLFISVMIGVVSGFIPALRASNMDPVVAMRQ</sequence>
<keyword evidence="11" id="KW-1185">Reference proteome</keyword>
<evidence type="ECO:0000256" key="5">
    <source>
        <dbReference type="ARBA" id="ARBA00023136"/>
    </source>
</evidence>
<feature type="transmembrane region" description="Helical" evidence="7">
    <location>
        <begin position="287"/>
        <end position="315"/>
    </location>
</feature>
<dbReference type="GO" id="GO:0022857">
    <property type="term" value="F:transmembrane transporter activity"/>
    <property type="evidence" value="ECO:0007669"/>
    <property type="project" value="TreeGrafter"/>
</dbReference>
<dbReference type="InterPro" id="IPR003838">
    <property type="entry name" value="ABC3_permease_C"/>
</dbReference>
<name>A0A2D0NG67_FLAN2</name>
<evidence type="ECO:0000256" key="6">
    <source>
        <dbReference type="ARBA" id="ARBA00038076"/>
    </source>
</evidence>
<feature type="domain" description="MacB-like periplasmic core" evidence="9">
    <location>
        <begin position="26"/>
        <end position="253"/>
    </location>
</feature>
<evidence type="ECO:0000256" key="2">
    <source>
        <dbReference type="ARBA" id="ARBA00022475"/>
    </source>
</evidence>
<reference evidence="10 11" key="1">
    <citation type="submission" date="2017-10" db="EMBL/GenBank/DDBJ databases">
        <title>The draft genome sequence of Lewinella nigricans NBRC 102662.</title>
        <authorList>
            <person name="Wang K."/>
        </authorList>
    </citation>
    <scope>NUCLEOTIDE SEQUENCE [LARGE SCALE GENOMIC DNA]</scope>
    <source>
        <strain evidence="10 11">NBRC 102662</strain>
    </source>
</reference>